<evidence type="ECO:0000259" key="10">
    <source>
        <dbReference type="PROSITE" id="PS50109"/>
    </source>
</evidence>
<organism evidence="11 12">
    <name type="scientific">Azospirillum lipoferum (strain 4B)</name>
    <dbReference type="NCBI Taxonomy" id="862719"/>
    <lineage>
        <taxon>Bacteria</taxon>
        <taxon>Pseudomonadati</taxon>
        <taxon>Pseudomonadota</taxon>
        <taxon>Alphaproteobacteria</taxon>
        <taxon>Rhodospirillales</taxon>
        <taxon>Azospirillaceae</taxon>
        <taxon>Azospirillum</taxon>
    </lineage>
</organism>
<evidence type="ECO:0000256" key="7">
    <source>
        <dbReference type="ARBA" id="ARBA00022840"/>
    </source>
</evidence>
<dbReference type="GO" id="GO:0004673">
    <property type="term" value="F:protein histidine kinase activity"/>
    <property type="evidence" value="ECO:0007669"/>
    <property type="project" value="UniProtKB-EC"/>
</dbReference>
<dbReference type="InterPro" id="IPR005467">
    <property type="entry name" value="His_kinase_dom"/>
</dbReference>
<dbReference type="Gene3D" id="3.30.565.10">
    <property type="entry name" value="Histidine kinase-like ATPase, C-terminal domain"/>
    <property type="match status" value="1"/>
</dbReference>
<gene>
    <name evidence="11" type="ordered locus">AZOLI_2043</name>
</gene>
<keyword evidence="3" id="KW-0597">Phosphoprotein</keyword>
<keyword evidence="6 11" id="KW-0418">Kinase</keyword>
<sequence length="538" mass="58358">MRVAVGVDGANLERHLTAAVQALGGVDVGEASSKTLVLLGNDLSGVAALAEETGRRVIAGVALSGGPARPVGLEAVVGAAEEPQALAEAVAAAIVAGGDSGGYLIDWEAPSPVEFRALVGALLDALGAERCRPAAGVVSHLAVFGRTDADGQSFRELWAVFAPDNPADEDELVRLLDRAGTTPLRDRLSTRLGPLAHANLLPPELPLCLVVISRRQSEEPRWLAEARLAHPVRIRFLGRTDLERRLQERPVLLRRFFSPAAVALKRQLGERTRAFEEAEARRKEAQRMLEALKREQRARARAERDAVWRELSWRIAHKIGNPTATIDLIEGNLRPYVTDPAGVECLDDLATCVTRITQLLHELRDYAAATGIQLVMTPTQRLHAMIGDATRLFAQRGGHATVRETPPNGAVLLDEEKMRQVFDELFKNAEYWAANSGRTPHITVRYEVSITDTGTQDHSSAAPHTLTVVVKDNGPGIRPDMKERIFTPYVTTRKEGSGHGLAIARTIVENHGGDIVEVGIVGDGATFRLTLPLFEEIA</sequence>
<evidence type="ECO:0000256" key="5">
    <source>
        <dbReference type="ARBA" id="ARBA00022741"/>
    </source>
</evidence>
<evidence type="ECO:0000256" key="8">
    <source>
        <dbReference type="ARBA" id="ARBA00023012"/>
    </source>
</evidence>
<dbReference type="PANTHER" id="PTHR43065:SF10">
    <property type="entry name" value="PEROXIDE STRESS-ACTIVATED HISTIDINE KINASE MAK3"/>
    <property type="match status" value="1"/>
</dbReference>
<dbReference type="GO" id="GO:0000160">
    <property type="term" value="P:phosphorelay signal transduction system"/>
    <property type="evidence" value="ECO:0007669"/>
    <property type="project" value="UniProtKB-KW"/>
</dbReference>
<dbReference type="SMART" id="SM00387">
    <property type="entry name" value="HATPase_c"/>
    <property type="match status" value="1"/>
</dbReference>
<evidence type="ECO:0000256" key="1">
    <source>
        <dbReference type="ARBA" id="ARBA00000085"/>
    </source>
</evidence>
<evidence type="ECO:0000256" key="4">
    <source>
        <dbReference type="ARBA" id="ARBA00022679"/>
    </source>
</evidence>
<dbReference type="InterPro" id="IPR003594">
    <property type="entry name" value="HATPase_dom"/>
</dbReference>
<keyword evidence="7" id="KW-0067">ATP-binding</keyword>
<proteinExistence type="predicted"/>
<keyword evidence="9" id="KW-0175">Coiled coil</keyword>
<keyword evidence="4" id="KW-0808">Transferase</keyword>
<feature type="domain" description="Histidine kinase" evidence="10">
    <location>
        <begin position="314"/>
        <end position="535"/>
    </location>
</feature>
<dbReference type="InterPro" id="IPR004358">
    <property type="entry name" value="Sig_transdc_His_kin-like_C"/>
</dbReference>
<dbReference type="PRINTS" id="PR00344">
    <property type="entry name" value="BCTRLSENSOR"/>
</dbReference>
<dbReference type="AlphaFoldDB" id="G7Z1V1"/>
<dbReference type="EC" id="2.7.13.3" evidence="2"/>
<feature type="coiled-coil region" evidence="9">
    <location>
        <begin position="275"/>
        <end position="305"/>
    </location>
</feature>
<dbReference type="PANTHER" id="PTHR43065">
    <property type="entry name" value="SENSOR HISTIDINE KINASE"/>
    <property type="match status" value="1"/>
</dbReference>
<dbReference type="PROSITE" id="PS50109">
    <property type="entry name" value="HIS_KIN"/>
    <property type="match status" value="1"/>
</dbReference>
<dbReference type="HOGENOM" id="CLU_505934_0_0_5"/>
<evidence type="ECO:0000256" key="2">
    <source>
        <dbReference type="ARBA" id="ARBA00012438"/>
    </source>
</evidence>
<evidence type="ECO:0000313" key="11">
    <source>
        <dbReference type="EMBL" id="CBS87282.1"/>
    </source>
</evidence>
<keyword evidence="12" id="KW-1185">Reference proteome</keyword>
<evidence type="ECO:0000256" key="6">
    <source>
        <dbReference type="ARBA" id="ARBA00022777"/>
    </source>
</evidence>
<reference evidence="12" key="1">
    <citation type="journal article" date="2011" name="PLoS Genet.">
        <title>Azospirillum genomes reveal transition of bacteria from aquatic to terrestrial environments.</title>
        <authorList>
            <person name="Wisniewski-Dye F."/>
            <person name="Borziak K."/>
            <person name="Khalsa-Moyers G."/>
            <person name="Alexandre G."/>
            <person name="Sukharnikov L.O."/>
            <person name="Wuichet K."/>
            <person name="Hurst G.B."/>
            <person name="McDonald W.H."/>
            <person name="Robertson J.S."/>
            <person name="Barbe V."/>
            <person name="Calteau A."/>
            <person name="Rouy Z."/>
            <person name="Mangenot S."/>
            <person name="Prigent-Combaret C."/>
            <person name="Normand P."/>
            <person name="Boyer M."/>
            <person name="Siguier P."/>
            <person name="Dessaux Y."/>
            <person name="Elmerich C."/>
            <person name="Condemine G."/>
            <person name="Krishnen G."/>
            <person name="Kennedy I."/>
            <person name="Paterson A.H."/>
            <person name="Gonzalez V."/>
            <person name="Mavingui P."/>
            <person name="Zhulin I.B."/>
        </authorList>
    </citation>
    <scope>NUCLEOTIDE SEQUENCE [LARGE SCALE GENOMIC DNA]</scope>
    <source>
        <strain evidence="12">4B</strain>
    </source>
</reference>
<accession>G7Z1V1</accession>
<dbReference type="GO" id="GO:0005524">
    <property type="term" value="F:ATP binding"/>
    <property type="evidence" value="ECO:0007669"/>
    <property type="project" value="UniProtKB-KW"/>
</dbReference>
<dbReference type="STRING" id="862719.AZOLI_2043"/>
<keyword evidence="8" id="KW-0902">Two-component regulatory system</keyword>
<dbReference type="Pfam" id="PF02518">
    <property type="entry name" value="HATPase_c"/>
    <property type="match status" value="1"/>
</dbReference>
<dbReference type="EMBL" id="FQ311868">
    <property type="protein sequence ID" value="CBS87282.1"/>
    <property type="molecule type" value="Genomic_DNA"/>
</dbReference>
<dbReference type="SUPFAM" id="SSF55874">
    <property type="entry name" value="ATPase domain of HSP90 chaperone/DNA topoisomerase II/histidine kinase"/>
    <property type="match status" value="1"/>
</dbReference>
<evidence type="ECO:0000256" key="3">
    <source>
        <dbReference type="ARBA" id="ARBA00022553"/>
    </source>
</evidence>
<dbReference type="KEGG" id="ali:AZOLI_2043"/>
<evidence type="ECO:0000313" key="12">
    <source>
        <dbReference type="Proteomes" id="UP000005667"/>
    </source>
</evidence>
<keyword evidence="5" id="KW-0547">Nucleotide-binding</keyword>
<evidence type="ECO:0000256" key="9">
    <source>
        <dbReference type="SAM" id="Coils"/>
    </source>
</evidence>
<dbReference type="InterPro" id="IPR036890">
    <property type="entry name" value="HATPase_C_sf"/>
</dbReference>
<protein>
    <recommendedName>
        <fullName evidence="2">histidine kinase</fullName>
        <ecNumber evidence="2">2.7.13.3</ecNumber>
    </recommendedName>
</protein>
<name>G7Z1V1_AZOL4</name>
<comment type="catalytic activity">
    <reaction evidence="1">
        <text>ATP + protein L-histidine = ADP + protein N-phospho-L-histidine.</text>
        <dbReference type="EC" id="2.7.13.3"/>
    </reaction>
</comment>
<dbReference type="Proteomes" id="UP000005667">
    <property type="component" value="Chromosome"/>
</dbReference>